<proteinExistence type="predicted"/>
<organism evidence="4 5">
    <name type="scientific">Pseudoalteromonas piratica</name>
    <dbReference type="NCBI Taxonomy" id="1348114"/>
    <lineage>
        <taxon>Bacteria</taxon>
        <taxon>Pseudomonadati</taxon>
        <taxon>Pseudomonadota</taxon>
        <taxon>Gammaproteobacteria</taxon>
        <taxon>Alteromonadales</taxon>
        <taxon>Pseudoalteromonadaceae</taxon>
        <taxon>Pseudoalteromonas</taxon>
    </lineage>
</organism>
<evidence type="ECO:0000313" key="4">
    <source>
        <dbReference type="EMBL" id="AIY65894.1"/>
    </source>
</evidence>
<gene>
    <name evidence="4" type="ORF">OM33_12730</name>
</gene>
<reference evidence="4 5" key="1">
    <citation type="submission" date="2014-11" db="EMBL/GenBank/DDBJ databases">
        <title>Complete Genome Sequence of Pseudoalteromonas sp. Strain OCN003 Isolated from Kaneohe Bay, Oahu, Hawaii.</title>
        <authorList>
            <person name="Beurmann S."/>
            <person name="Videau P."/>
            <person name="Ushijima B."/>
            <person name="Smith A.M."/>
            <person name="Aeby G.S."/>
            <person name="Callahan S.M."/>
            <person name="Belcaid M."/>
        </authorList>
    </citation>
    <scope>NUCLEOTIDE SEQUENCE [LARGE SCALE GENOMIC DNA]</scope>
    <source>
        <strain evidence="4 5">OCN003</strain>
    </source>
</reference>
<dbReference type="STRING" id="1348114.OM33_12730"/>
<dbReference type="AlphaFoldDB" id="A0A0A7EGZ3"/>
<keyword evidence="5" id="KW-1185">Reference proteome</keyword>
<dbReference type="PANTHER" id="PTHR45138">
    <property type="entry name" value="REGULATORY COMPONENTS OF SENSORY TRANSDUCTION SYSTEM"/>
    <property type="match status" value="1"/>
</dbReference>
<dbReference type="Gene3D" id="3.30.70.270">
    <property type="match status" value="1"/>
</dbReference>
<dbReference type="InterPro" id="IPR000160">
    <property type="entry name" value="GGDEF_dom"/>
</dbReference>
<dbReference type="Pfam" id="PF00990">
    <property type="entry name" value="GGDEF"/>
    <property type="match status" value="1"/>
</dbReference>
<sequence>MENVHVLTRQQDNNGDYLPYGQLYAEQNQVNQTHALVTQLQKTLELSKLINMFSAEAARIAQFAGLQFHSTEGVIEMTGSKSEGKNYAFDLMADGERLGQLIYFSQNLTHYAKQKLAKLHSVLVYPLRNALLFSRVQKLATKDALTGLNNRSMFDDSLYRKLERSRRHHRSFGLMLLDLDNFKQVNDSQGHQIGDQVLINFAEILSDCVRGTDTVFRFGGDEFAILIDDDNCDVCHILANRIRSRVHSNQLLASHSVTTSIGFSLSNAKDIPNSIFERADKALYAAKREGRDCYKIN</sequence>
<evidence type="ECO:0000313" key="5">
    <source>
        <dbReference type="Proteomes" id="UP000030341"/>
    </source>
</evidence>
<dbReference type="EMBL" id="CP009888">
    <property type="protein sequence ID" value="AIY65894.1"/>
    <property type="molecule type" value="Genomic_DNA"/>
</dbReference>
<evidence type="ECO:0000256" key="1">
    <source>
        <dbReference type="ARBA" id="ARBA00001946"/>
    </source>
</evidence>
<dbReference type="InterPro" id="IPR029787">
    <property type="entry name" value="Nucleotide_cyclase"/>
</dbReference>
<dbReference type="PROSITE" id="PS50887">
    <property type="entry name" value="GGDEF"/>
    <property type="match status" value="1"/>
</dbReference>
<dbReference type="eggNOG" id="COG2199">
    <property type="taxonomic scope" value="Bacteria"/>
</dbReference>
<accession>A0A0A7EGZ3</accession>
<dbReference type="GO" id="GO:0052621">
    <property type="term" value="F:diguanylate cyclase activity"/>
    <property type="evidence" value="ECO:0007669"/>
    <property type="project" value="UniProtKB-EC"/>
</dbReference>
<dbReference type="CDD" id="cd01949">
    <property type="entry name" value="GGDEF"/>
    <property type="match status" value="1"/>
</dbReference>
<dbReference type="GO" id="GO:0005886">
    <property type="term" value="C:plasma membrane"/>
    <property type="evidence" value="ECO:0007669"/>
    <property type="project" value="TreeGrafter"/>
</dbReference>
<dbReference type="GO" id="GO:1902201">
    <property type="term" value="P:negative regulation of bacterial-type flagellum-dependent cell motility"/>
    <property type="evidence" value="ECO:0007669"/>
    <property type="project" value="TreeGrafter"/>
</dbReference>
<dbReference type="RefSeq" id="WP_038642221.1">
    <property type="nucleotide sequence ID" value="NZ_CP009888.1"/>
</dbReference>
<dbReference type="InterPro" id="IPR050469">
    <property type="entry name" value="Diguanylate_Cyclase"/>
</dbReference>
<protein>
    <recommendedName>
        <fullName evidence="2">diguanylate cyclase</fullName>
        <ecNumber evidence="2">2.7.7.65</ecNumber>
    </recommendedName>
</protein>
<dbReference type="NCBIfam" id="TIGR00254">
    <property type="entry name" value="GGDEF"/>
    <property type="match status" value="1"/>
</dbReference>
<dbReference type="SUPFAM" id="SSF55073">
    <property type="entry name" value="Nucleotide cyclase"/>
    <property type="match status" value="1"/>
</dbReference>
<name>A0A0A7EGZ3_9GAMM</name>
<dbReference type="SMART" id="SM00267">
    <property type="entry name" value="GGDEF"/>
    <property type="match status" value="1"/>
</dbReference>
<dbReference type="PANTHER" id="PTHR45138:SF6">
    <property type="entry name" value="DIGUANYLATE CYCLASE DGCN"/>
    <property type="match status" value="1"/>
</dbReference>
<dbReference type="GO" id="GO:0043709">
    <property type="term" value="P:cell adhesion involved in single-species biofilm formation"/>
    <property type="evidence" value="ECO:0007669"/>
    <property type="project" value="TreeGrafter"/>
</dbReference>
<dbReference type="Proteomes" id="UP000030341">
    <property type="component" value="Chromosome 1"/>
</dbReference>
<evidence type="ECO:0000256" key="2">
    <source>
        <dbReference type="ARBA" id="ARBA00012528"/>
    </source>
</evidence>
<dbReference type="EC" id="2.7.7.65" evidence="2"/>
<dbReference type="HOGENOM" id="CLU_000445_11_5_6"/>
<feature type="domain" description="GGDEF" evidence="3">
    <location>
        <begin position="170"/>
        <end position="297"/>
    </location>
</feature>
<dbReference type="OrthoDB" id="9812260at2"/>
<dbReference type="KEGG" id="pseo:OM33_12730"/>
<dbReference type="InterPro" id="IPR043128">
    <property type="entry name" value="Rev_trsase/Diguanyl_cyclase"/>
</dbReference>
<comment type="cofactor">
    <cofactor evidence="1">
        <name>Mg(2+)</name>
        <dbReference type="ChEBI" id="CHEBI:18420"/>
    </cofactor>
</comment>
<evidence type="ECO:0000259" key="3">
    <source>
        <dbReference type="PROSITE" id="PS50887"/>
    </source>
</evidence>
<dbReference type="FunFam" id="3.30.70.270:FF:000001">
    <property type="entry name" value="Diguanylate cyclase domain protein"/>
    <property type="match status" value="1"/>
</dbReference>